<proteinExistence type="predicted"/>
<reference evidence="2" key="1">
    <citation type="submission" date="2016-10" db="EMBL/GenBank/DDBJ databases">
        <authorList>
            <person name="Varghese N."/>
            <person name="Submissions S."/>
        </authorList>
    </citation>
    <scope>NUCLEOTIDE SEQUENCE [LARGE SCALE GENOMIC DNA]</scope>
    <source>
        <strain evidence="2">SP</strain>
    </source>
</reference>
<dbReference type="Proteomes" id="UP000198935">
    <property type="component" value="Unassembled WGS sequence"/>
</dbReference>
<protein>
    <submittedName>
        <fullName evidence="1">Uncharacterized protein</fullName>
    </submittedName>
</protein>
<organism evidence="1 2">
    <name type="scientific">Evansella caseinilytica</name>
    <dbReference type="NCBI Taxonomy" id="1503961"/>
    <lineage>
        <taxon>Bacteria</taxon>
        <taxon>Bacillati</taxon>
        <taxon>Bacillota</taxon>
        <taxon>Bacilli</taxon>
        <taxon>Bacillales</taxon>
        <taxon>Bacillaceae</taxon>
        <taxon>Evansella</taxon>
    </lineage>
</organism>
<keyword evidence="2" id="KW-1185">Reference proteome</keyword>
<evidence type="ECO:0000313" key="2">
    <source>
        <dbReference type="Proteomes" id="UP000198935"/>
    </source>
</evidence>
<dbReference type="EMBL" id="FNPI01000002">
    <property type="protein sequence ID" value="SDY54188.1"/>
    <property type="molecule type" value="Genomic_DNA"/>
</dbReference>
<accession>A0A1H3KQY3</accession>
<gene>
    <name evidence="1" type="ORF">SAMN05421736_102219</name>
</gene>
<dbReference type="OrthoDB" id="2696719at2"/>
<sequence>MQRILFIAGMIFGLRTLIKYRYRIMNAFLSNQWLRRFSVAMIMRIPAVRDKMMYQILR</sequence>
<dbReference type="STRING" id="1503961.SAMN05421736_102219"/>
<name>A0A1H3KQY3_9BACI</name>
<evidence type="ECO:0000313" key="1">
    <source>
        <dbReference type="EMBL" id="SDY54188.1"/>
    </source>
</evidence>
<dbReference type="AlphaFoldDB" id="A0A1H3KQY3"/>